<accession>A0A4S8QSJ7</accession>
<evidence type="ECO:0000313" key="3">
    <source>
        <dbReference type="EMBL" id="THV46842.1"/>
    </source>
</evidence>
<organism evidence="3 4">
    <name type="scientific">Botrytis galanthina</name>
    <dbReference type="NCBI Taxonomy" id="278940"/>
    <lineage>
        <taxon>Eukaryota</taxon>
        <taxon>Fungi</taxon>
        <taxon>Dikarya</taxon>
        <taxon>Ascomycota</taxon>
        <taxon>Pezizomycotina</taxon>
        <taxon>Leotiomycetes</taxon>
        <taxon>Helotiales</taxon>
        <taxon>Sclerotiniaceae</taxon>
        <taxon>Botrytis</taxon>
    </lineage>
</organism>
<keyword evidence="4" id="KW-1185">Reference proteome</keyword>
<evidence type="ECO:0000256" key="1">
    <source>
        <dbReference type="SAM" id="MobiDB-lite"/>
    </source>
</evidence>
<keyword evidence="2" id="KW-1133">Transmembrane helix</keyword>
<comment type="caution">
    <text evidence="3">The sequence shown here is derived from an EMBL/GenBank/DDBJ whole genome shotgun (WGS) entry which is preliminary data.</text>
</comment>
<proteinExistence type="predicted"/>
<reference evidence="3 4" key="1">
    <citation type="submission" date="2017-12" db="EMBL/GenBank/DDBJ databases">
        <title>Comparative genomics of Botrytis spp.</title>
        <authorList>
            <person name="Valero-Jimenez C.A."/>
            <person name="Tapia P."/>
            <person name="Veloso J."/>
            <person name="Silva-Moreno E."/>
            <person name="Staats M."/>
            <person name="Valdes J.H."/>
            <person name="Van Kan J.A.L."/>
        </authorList>
    </citation>
    <scope>NUCLEOTIDE SEQUENCE [LARGE SCALE GENOMIC DNA]</scope>
    <source>
        <strain evidence="3 4">MUCL435</strain>
    </source>
</reference>
<feature type="region of interest" description="Disordered" evidence="1">
    <location>
        <begin position="1"/>
        <end position="34"/>
    </location>
</feature>
<feature type="transmembrane region" description="Helical" evidence="2">
    <location>
        <begin position="382"/>
        <end position="406"/>
    </location>
</feature>
<dbReference type="EMBL" id="PQXL01000355">
    <property type="protein sequence ID" value="THV46842.1"/>
    <property type="molecule type" value="Genomic_DNA"/>
</dbReference>
<evidence type="ECO:0000313" key="4">
    <source>
        <dbReference type="Proteomes" id="UP000308671"/>
    </source>
</evidence>
<dbReference type="AlphaFoldDB" id="A0A4S8QSJ7"/>
<evidence type="ECO:0000256" key="2">
    <source>
        <dbReference type="SAM" id="Phobius"/>
    </source>
</evidence>
<dbReference type="Proteomes" id="UP000308671">
    <property type="component" value="Unassembled WGS sequence"/>
</dbReference>
<dbReference type="OrthoDB" id="3548001at2759"/>
<keyword evidence="2" id="KW-0812">Transmembrane</keyword>
<keyword evidence="2" id="KW-0472">Membrane</keyword>
<gene>
    <name evidence="3" type="ORF">BGAL_0355g00010</name>
</gene>
<protein>
    <submittedName>
        <fullName evidence="3">Uncharacterized protein</fullName>
    </submittedName>
</protein>
<name>A0A4S8QSJ7_9HELO</name>
<sequence>MESSRSGVASSKEKLPVTTFDSTAQDENKAAASKSESMSLKSAIQYLAVVILLNMILYNTIRYSSGEATNFGDCSHENATLDPSRFTNDLGKLSSDSNSGYRSHGNDHPSAWSLEVAGAYTKKTSVSFSDVTAICANYSEENSPSRCTTNTIASVILLSSSILSLRSELINFTTPHLSNGRPLDPNFDPQGLLDMMHLDPSEFPKAVPYYVTHTLGSPVHHVGYYCPLSSPCTNPVFSISTHEGIPMLFTFPPSILDTNTEVLKFGFGNATGYHFSTNNFANGGFDILFEKARSPLLDPKNDYSQMKQEVHRLLNDRLKLPNLLFNVHTHSYREEGLRGAVSPWTCSERSEIERMETVVMSEQKTTTCAAAIVLRHLKRVELWLVGGSCLGLAGSVFFWLLFFWWLENRQGRIRL</sequence>